<gene>
    <name evidence="3" type="ORF">DLJ58_01440</name>
</gene>
<dbReference type="OrthoDB" id="7888902at2"/>
<protein>
    <submittedName>
        <fullName evidence="3">DUF2326 domain-containing protein</fullName>
    </submittedName>
</protein>
<dbReference type="EMBL" id="QGSY01000070">
    <property type="protein sequence ID" value="RQX14319.1"/>
    <property type="molecule type" value="Genomic_DNA"/>
</dbReference>
<reference evidence="3 4" key="1">
    <citation type="submission" date="2018-05" db="EMBL/GenBank/DDBJ databases">
        <title>Micromonospora from Atacama Desert.</title>
        <authorList>
            <person name="Carro L."/>
            <person name="Goodfellow M."/>
            <person name="Klenk H.-P."/>
        </authorList>
    </citation>
    <scope>NUCLEOTIDE SEQUENCE [LARGE SCALE GENOMIC DNA]</scope>
    <source>
        <strain evidence="3 4">LB32</strain>
    </source>
</reference>
<evidence type="ECO:0000313" key="3">
    <source>
        <dbReference type="EMBL" id="RQX14319.1"/>
    </source>
</evidence>
<evidence type="ECO:0000256" key="1">
    <source>
        <dbReference type="SAM" id="Coils"/>
    </source>
</evidence>
<accession>A0A3N9XNH2</accession>
<feature type="coiled-coil region" evidence="1">
    <location>
        <begin position="332"/>
        <end position="403"/>
    </location>
</feature>
<evidence type="ECO:0000259" key="2">
    <source>
        <dbReference type="Pfam" id="PF10088"/>
    </source>
</evidence>
<dbReference type="InterPro" id="IPR018760">
    <property type="entry name" value="DUF2326"/>
</dbReference>
<sequence length="599" mass="68390">MMKLKRLYSNRPDVFGSITFNNGLSAVLAEIRLPENRDLDTHNLGKTTLAELIDFCLLKGKSSSFFLFKHRSSFEKFAFYLEIELPSGGYLTIGRPVDPGSKIYFKRSESSIEDITAVEGPDWDHLGMPFDRAKLLLDGMLAIDALRPWGFRKAVGYLIRSQRDYLDVFQLGKFTGKHLDWKPFVAHLIGMESEPVIGLYQKKEELNQATSDLATLTREWSGEDVDPSVLDGLISVKRRDIDARTATLASFNFQEEDTRATTELIDRTEAQITALNEESYRLGRLVQRIDESLEEEQVLFRPRDAAELFRQAGVFLGDQIKREYEQLVAFNRAITEERREALQEQLTESQARLVEIRKELETLNLRRAQSLEFLRNSDSLEKYKSLSLELTNLQGELSVLEARRSAAARLADLRRHQRSLAEEFGHLETAVETQIEEISRNEESRFGRLRRYFTEIIYEVLGQNAIIAIRVNSQGGLDFTAEFVGTAGIATSGDRGTSYRKLLCIAFDLAFLRTYLDVPFPRFVYHDGALEQLEPRKREKLIGVFREYAALGLQPIISLLDSDLPLPIGSSHLTLMPEDVVVTLHDEGQEGRLFKMPTW</sequence>
<keyword evidence="1" id="KW-0175">Coiled coil</keyword>
<organism evidence="3 4">
    <name type="scientific">Micromonospora arida</name>
    <dbReference type="NCBI Taxonomy" id="2203715"/>
    <lineage>
        <taxon>Bacteria</taxon>
        <taxon>Bacillati</taxon>
        <taxon>Actinomycetota</taxon>
        <taxon>Actinomycetes</taxon>
        <taxon>Micromonosporales</taxon>
        <taxon>Micromonosporaceae</taxon>
        <taxon>Micromonospora</taxon>
    </lineage>
</organism>
<name>A0A3N9XNH2_9ACTN</name>
<dbReference type="AlphaFoldDB" id="A0A3N9XNH2"/>
<keyword evidence="4" id="KW-1185">Reference proteome</keyword>
<comment type="caution">
    <text evidence="3">The sequence shown here is derived from an EMBL/GenBank/DDBJ whole genome shotgun (WGS) entry which is preliminary data.</text>
</comment>
<feature type="domain" description="DUF2326" evidence="2">
    <location>
        <begin position="461"/>
        <end position="596"/>
    </location>
</feature>
<dbReference type="Pfam" id="PF10088">
    <property type="entry name" value="DUF2326"/>
    <property type="match status" value="1"/>
</dbReference>
<proteinExistence type="predicted"/>
<dbReference type="Proteomes" id="UP000266889">
    <property type="component" value="Unassembled WGS sequence"/>
</dbReference>
<evidence type="ECO:0000313" key="4">
    <source>
        <dbReference type="Proteomes" id="UP000266889"/>
    </source>
</evidence>